<evidence type="ECO:0000259" key="4">
    <source>
        <dbReference type="PROSITE" id="PS51770"/>
    </source>
</evidence>
<dbReference type="GO" id="GO:0052816">
    <property type="term" value="F:long-chain fatty acyl-CoA hydrolase activity"/>
    <property type="evidence" value="ECO:0007669"/>
    <property type="project" value="TreeGrafter"/>
</dbReference>
<dbReference type="InterPro" id="IPR029069">
    <property type="entry name" value="HotDog_dom_sf"/>
</dbReference>
<organism evidence="5 6">
    <name type="scientific">Thermoanaerobaculum aquaticum</name>
    <dbReference type="NCBI Taxonomy" id="1312852"/>
    <lineage>
        <taxon>Bacteria</taxon>
        <taxon>Pseudomonadati</taxon>
        <taxon>Acidobacteriota</taxon>
        <taxon>Thermoanaerobaculia</taxon>
        <taxon>Thermoanaerobaculales</taxon>
        <taxon>Thermoanaerobaculaceae</taxon>
        <taxon>Thermoanaerobaculum</taxon>
    </lineage>
</organism>
<dbReference type="CDD" id="cd03442">
    <property type="entry name" value="BFIT_BACH"/>
    <property type="match status" value="1"/>
</dbReference>
<dbReference type="InterPro" id="IPR006683">
    <property type="entry name" value="Thioestr_dom"/>
</dbReference>
<accession>A0A062XX58</accession>
<feature type="domain" description="HotDog ACOT-type" evidence="4">
    <location>
        <begin position="16"/>
        <end position="129"/>
    </location>
</feature>
<dbReference type="GO" id="GO:0006637">
    <property type="term" value="P:acyl-CoA metabolic process"/>
    <property type="evidence" value="ECO:0007669"/>
    <property type="project" value="TreeGrafter"/>
</dbReference>
<evidence type="ECO:0000313" key="5">
    <source>
        <dbReference type="EMBL" id="KDA53989.1"/>
    </source>
</evidence>
<keyword evidence="6" id="KW-1185">Reference proteome</keyword>
<evidence type="ECO:0000256" key="1">
    <source>
        <dbReference type="ARBA" id="ARBA00010458"/>
    </source>
</evidence>
<dbReference type="EMBL" id="JMFG01000015">
    <property type="protein sequence ID" value="KDA53989.1"/>
    <property type="molecule type" value="Genomic_DNA"/>
</dbReference>
<evidence type="ECO:0000256" key="3">
    <source>
        <dbReference type="PROSITE-ProRule" id="PRU01106"/>
    </source>
</evidence>
<dbReference type="Gene3D" id="3.10.129.10">
    <property type="entry name" value="Hotdog Thioesterase"/>
    <property type="match status" value="1"/>
</dbReference>
<dbReference type="PROSITE" id="PS51770">
    <property type="entry name" value="HOTDOG_ACOT"/>
    <property type="match status" value="1"/>
</dbReference>
<comment type="caution">
    <text evidence="5">The sequence shown here is derived from an EMBL/GenBank/DDBJ whole genome shotgun (WGS) entry which is preliminary data.</text>
</comment>
<dbReference type="InterPro" id="IPR033120">
    <property type="entry name" value="HOTDOG_ACOT"/>
</dbReference>
<gene>
    <name evidence="5" type="ORF">EG19_01975</name>
</gene>
<name>A0A062XX58_9BACT</name>
<evidence type="ECO:0000313" key="6">
    <source>
        <dbReference type="Proteomes" id="UP000027284"/>
    </source>
</evidence>
<dbReference type="InterPro" id="IPR040170">
    <property type="entry name" value="Cytosol_ACT"/>
</dbReference>
<dbReference type="SUPFAM" id="SSF54637">
    <property type="entry name" value="Thioesterase/thiol ester dehydrase-isomerase"/>
    <property type="match status" value="1"/>
</dbReference>
<dbReference type="STRING" id="1312852.EG19_01975"/>
<dbReference type="PANTHER" id="PTHR11049">
    <property type="entry name" value="ACYL COENZYME A THIOESTER HYDROLASE"/>
    <property type="match status" value="1"/>
</dbReference>
<reference evidence="5 6" key="1">
    <citation type="submission" date="2014-04" db="EMBL/GenBank/DDBJ databases">
        <title>The Genome Sequence of Thermoanaerobaculum aquaticum MP-01, The First Cultivated Group 23 Acidobacterium.</title>
        <authorList>
            <person name="Stamps B.W."/>
            <person name="Losey N.A."/>
            <person name="Lawson P.A."/>
            <person name="Stevenson B.S."/>
        </authorList>
    </citation>
    <scope>NUCLEOTIDE SEQUENCE [LARGE SCALE GENOMIC DNA]</scope>
    <source>
        <strain evidence="5 6">MP-01</strain>
    </source>
</reference>
<evidence type="ECO:0000256" key="2">
    <source>
        <dbReference type="ARBA" id="ARBA00022801"/>
    </source>
</evidence>
<proteinExistence type="inferred from homology"/>
<comment type="similarity">
    <text evidence="1">Belongs to the acyl coenzyme A hydrolase family.</text>
</comment>
<dbReference type="PANTHER" id="PTHR11049:SF5">
    <property type="entry name" value="ACYL-COA THIOESTER HYDROLASE YCIA"/>
    <property type="match status" value="1"/>
</dbReference>
<keyword evidence="2 3" id="KW-0378">Hydrolase</keyword>
<dbReference type="Pfam" id="PF03061">
    <property type="entry name" value="4HBT"/>
    <property type="match status" value="1"/>
</dbReference>
<dbReference type="GO" id="GO:0005829">
    <property type="term" value="C:cytosol"/>
    <property type="evidence" value="ECO:0007669"/>
    <property type="project" value="TreeGrafter"/>
</dbReference>
<dbReference type="GO" id="GO:0009062">
    <property type="term" value="P:fatty acid catabolic process"/>
    <property type="evidence" value="ECO:0007669"/>
    <property type="project" value="TreeGrafter"/>
</dbReference>
<dbReference type="Proteomes" id="UP000027284">
    <property type="component" value="Unassembled WGS sequence"/>
</dbReference>
<protein>
    <recommendedName>
        <fullName evidence="4">HotDog ACOT-type domain-containing protein</fullName>
    </recommendedName>
</protein>
<dbReference type="AlphaFoldDB" id="A0A062XX58"/>
<sequence length="151" mass="15885">MNATTGPNAAKVSGMGEREPAIRVTLLPRDTNPHGTIFGGVILAYIDQAGAVVAHQHGAARVVTVAMDKVVFHAPVYVGDLVSFYGELVRIGRTSITVKVTVEAAPLGAPGEGRRVTEAVITYVNVDRYGVPTPIPRVTGDSPPPETRETS</sequence>